<reference evidence="1" key="1">
    <citation type="journal article" date="2013" name="Genome Res.">
        <title>A second-generation assembly of the Drosophila simulans genome provides new insights into patterns of lineage-specific divergence.</title>
        <authorList>
            <person name="Hu T.T."/>
            <person name="Eisen M.B."/>
            <person name="Thornton K.R."/>
            <person name="Andolfatto P."/>
        </authorList>
    </citation>
    <scope>NUCLEOTIDE SEQUENCE [LARGE SCALE GENOMIC DNA]</scope>
    <source>
        <strain evidence="1">W501</strain>
    </source>
</reference>
<dbReference type="AlphaFoldDB" id="A0A0J9RUK6"/>
<dbReference type="Proteomes" id="UP000035880">
    <property type="component" value="Chromosome 3L"/>
</dbReference>
<organism evidence="1">
    <name type="scientific">Drosophila simulans</name>
    <name type="common">Fruit fly</name>
    <dbReference type="NCBI Taxonomy" id="7240"/>
    <lineage>
        <taxon>Eukaryota</taxon>
        <taxon>Metazoa</taxon>
        <taxon>Ecdysozoa</taxon>
        <taxon>Arthropoda</taxon>
        <taxon>Hexapoda</taxon>
        <taxon>Insecta</taxon>
        <taxon>Pterygota</taxon>
        <taxon>Neoptera</taxon>
        <taxon>Endopterygota</taxon>
        <taxon>Diptera</taxon>
        <taxon>Brachycera</taxon>
        <taxon>Muscomorpha</taxon>
        <taxon>Ephydroidea</taxon>
        <taxon>Drosophilidae</taxon>
        <taxon>Drosophila</taxon>
        <taxon>Sophophora</taxon>
    </lineage>
</organism>
<name>A0A0J9RUK6_DROSI</name>
<accession>A0A0J9RUK6</accession>
<proteinExistence type="predicted"/>
<dbReference type="Bgee" id="FBgn0269141">
    <property type="expression patterns" value="Expressed in embryo and 3 other cell types or tissues"/>
</dbReference>
<sequence>PTRSVAFVAHNQPNIPQVLDVSIESGSDLCSCSGRLDEISKLLESIDERVRRLEGIYSL</sequence>
<reference evidence="1" key="2">
    <citation type="submission" date="2014-06" db="EMBL/GenBank/DDBJ databases">
        <authorList>
            <person name="Hu T."/>
            <person name="Eisen M.B."/>
            <person name="Thornton K.R."/>
            <person name="Andolfatto P."/>
        </authorList>
    </citation>
    <scope>NUCLEOTIDE SEQUENCE</scope>
    <source>
        <strain evidence="1">W501</strain>
    </source>
</reference>
<evidence type="ECO:0000313" key="1">
    <source>
        <dbReference type="EMBL" id="KMY99383.1"/>
    </source>
</evidence>
<reference evidence="1" key="3">
    <citation type="submission" date="2015-04" db="EMBL/GenBank/DDBJ databases">
        <authorList>
            <consortium name="FlyBase"/>
        </authorList>
    </citation>
    <scope>NUCLEOTIDE SEQUENCE</scope>
    <source>
        <strain evidence="1">W501</strain>
    </source>
</reference>
<feature type="non-terminal residue" evidence="1">
    <location>
        <position position="1"/>
    </location>
</feature>
<gene>
    <name evidence="1" type="primary">Dsim\GD27851</name>
    <name evidence="1" type="ORF">Dsimw501_GD27851</name>
</gene>
<protein>
    <submittedName>
        <fullName evidence="1">Uncharacterized protein</fullName>
    </submittedName>
</protein>
<dbReference type="EMBL" id="CM002912">
    <property type="protein sequence ID" value="KMY99383.1"/>
    <property type="molecule type" value="Genomic_DNA"/>
</dbReference>
<dbReference type="KEGG" id="dsi:Dsimw501_GD27851"/>